<dbReference type="InterPro" id="IPR016718">
    <property type="entry name" value="rRNA_m1G-MeTrfase_A_prd"/>
</dbReference>
<dbReference type="EC" id="2.1.1.187" evidence="3"/>
<protein>
    <submittedName>
        <fullName evidence="3">23S rRNA (Guanine745-N1)-methyltransferase</fullName>
        <ecNumber evidence="3">2.1.1.187</ecNumber>
    </submittedName>
</protein>
<comment type="caution">
    <text evidence="3">The sequence shown here is derived from an EMBL/GenBank/DDBJ whole genome shotgun (WGS) entry which is preliminary data.</text>
</comment>
<feature type="domain" description="Methyltransferase" evidence="1">
    <location>
        <begin position="85"/>
        <end position="184"/>
    </location>
</feature>
<sequence>MKDLRCPLCCQPLLQNTQGLACANRHQFDRAKEGYFNLLPVQNKHSREPGDAKEQLQARRQFLQAGFFDPLKMRLQELLPATTSTLLDIGCGEGYFTAGFSDALPQAQIYGIDIAKAGVRLAAKTAKDKTGLTYCVASSFDLPLADNSMDVVTRIYAPSKDAELCRVIKPGGKLVIVAPGENHLLGLRARIYKEVRPHPQPMTPEGFAVVEHHRLGSNLRVNEPDICAALLAMTPFAWRLAPELRDSILASELRDTLDFTINVYSKN</sequence>
<name>A0ABU1V0F5_9GAMM</name>
<dbReference type="PIRSF" id="PIRSF018249">
    <property type="entry name" value="MyrA_prd"/>
    <property type="match status" value="1"/>
</dbReference>
<dbReference type="SUPFAM" id="SSF53335">
    <property type="entry name" value="S-adenosyl-L-methionine-dependent methyltransferases"/>
    <property type="match status" value="1"/>
</dbReference>
<evidence type="ECO:0000313" key="3">
    <source>
        <dbReference type="EMBL" id="MDR7090919.1"/>
    </source>
</evidence>
<gene>
    <name evidence="3" type="ORF">J2X05_002945</name>
</gene>
<evidence type="ECO:0000259" key="2">
    <source>
        <dbReference type="Pfam" id="PF21302"/>
    </source>
</evidence>
<dbReference type="InterPro" id="IPR029063">
    <property type="entry name" value="SAM-dependent_MTases_sf"/>
</dbReference>
<accession>A0ABU1V0F5</accession>
<keyword evidence="4" id="KW-1185">Reference proteome</keyword>
<proteinExistence type="predicted"/>
<dbReference type="RefSeq" id="WP_310073633.1">
    <property type="nucleotide sequence ID" value="NZ_JAVDVX010000005.1"/>
</dbReference>
<organism evidence="3 4">
    <name type="scientific">Cellvibrio fibrivorans</name>
    <dbReference type="NCBI Taxonomy" id="126350"/>
    <lineage>
        <taxon>Bacteria</taxon>
        <taxon>Pseudomonadati</taxon>
        <taxon>Pseudomonadota</taxon>
        <taxon>Gammaproteobacteria</taxon>
        <taxon>Cellvibrionales</taxon>
        <taxon>Cellvibrionaceae</taxon>
        <taxon>Cellvibrio</taxon>
    </lineage>
</organism>
<dbReference type="PANTHER" id="PTHR43591">
    <property type="entry name" value="METHYLTRANSFERASE"/>
    <property type="match status" value="1"/>
</dbReference>
<feature type="domain" description="23S rRNA (guanine(745)-N(1))-methyltransferase N-terminal" evidence="2">
    <location>
        <begin position="5"/>
        <end position="47"/>
    </location>
</feature>
<dbReference type="EMBL" id="JAVDVX010000005">
    <property type="protein sequence ID" value="MDR7090919.1"/>
    <property type="molecule type" value="Genomic_DNA"/>
</dbReference>
<dbReference type="Proteomes" id="UP001253595">
    <property type="component" value="Unassembled WGS sequence"/>
</dbReference>
<dbReference type="InterPro" id="IPR048647">
    <property type="entry name" value="RlmA_N"/>
</dbReference>
<dbReference type="GO" id="GO:0052911">
    <property type="term" value="F:23S rRNA (guanine(745)-N(1))-methyltransferase activity"/>
    <property type="evidence" value="ECO:0007669"/>
    <property type="project" value="UniProtKB-EC"/>
</dbReference>
<dbReference type="Pfam" id="PF13847">
    <property type="entry name" value="Methyltransf_31"/>
    <property type="match status" value="1"/>
</dbReference>
<keyword evidence="3" id="KW-0808">Transferase</keyword>
<evidence type="ECO:0000259" key="1">
    <source>
        <dbReference type="Pfam" id="PF13847"/>
    </source>
</evidence>
<keyword evidence="3" id="KW-0489">Methyltransferase</keyword>
<dbReference type="Pfam" id="PF21302">
    <property type="entry name" value="Zn_ribbon_RlmA"/>
    <property type="match status" value="1"/>
</dbReference>
<evidence type="ECO:0000313" key="4">
    <source>
        <dbReference type="Proteomes" id="UP001253595"/>
    </source>
</evidence>
<dbReference type="InterPro" id="IPR025714">
    <property type="entry name" value="Methyltranfer_dom"/>
</dbReference>
<dbReference type="CDD" id="cd02440">
    <property type="entry name" value="AdoMet_MTases"/>
    <property type="match status" value="1"/>
</dbReference>
<dbReference type="Gene3D" id="3.40.50.150">
    <property type="entry name" value="Vaccinia Virus protein VP39"/>
    <property type="match status" value="1"/>
</dbReference>
<reference evidence="3 4" key="1">
    <citation type="submission" date="2023-07" db="EMBL/GenBank/DDBJ databases">
        <title>Sorghum-associated microbial communities from plants grown in Nebraska, USA.</title>
        <authorList>
            <person name="Schachtman D."/>
        </authorList>
    </citation>
    <scope>NUCLEOTIDE SEQUENCE [LARGE SCALE GENOMIC DNA]</scope>
    <source>
        <strain evidence="3 4">BE190</strain>
    </source>
</reference>